<feature type="domain" description="ABC3 transporter permease C-terminal" evidence="7">
    <location>
        <begin position="242"/>
        <end position="361"/>
    </location>
</feature>
<accession>A0A1C5H0Q5</accession>
<gene>
    <name evidence="8" type="ORF">GA0070613_0660</name>
</gene>
<evidence type="ECO:0000256" key="2">
    <source>
        <dbReference type="ARBA" id="ARBA00022475"/>
    </source>
</evidence>
<dbReference type="InterPro" id="IPR003838">
    <property type="entry name" value="ABC3_permease_C"/>
</dbReference>
<dbReference type="PANTHER" id="PTHR30287">
    <property type="entry name" value="MEMBRANE COMPONENT OF PREDICTED ABC SUPERFAMILY METABOLITE UPTAKE TRANSPORTER"/>
    <property type="match status" value="1"/>
</dbReference>
<feature type="transmembrane region" description="Helical" evidence="6">
    <location>
        <begin position="332"/>
        <end position="352"/>
    </location>
</feature>
<feature type="transmembrane region" description="Helical" evidence="6">
    <location>
        <begin position="403"/>
        <end position="431"/>
    </location>
</feature>
<keyword evidence="2" id="KW-1003">Cell membrane</keyword>
<dbReference type="AlphaFoldDB" id="A0A1C5H0Q5"/>
<evidence type="ECO:0000256" key="4">
    <source>
        <dbReference type="ARBA" id="ARBA00022989"/>
    </source>
</evidence>
<feature type="transmembrane region" description="Helical" evidence="6">
    <location>
        <begin position="748"/>
        <end position="777"/>
    </location>
</feature>
<keyword evidence="3 6" id="KW-0812">Transmembrane</keyword>
<dbReference type="RefSeq" id="WP_089010914.1">
    <property type="nucleotide sequence ID" value="NZ_LT607754.1"/>
</dbReference>
<dbReference type="Pfam" id="PF02687">
    <property type="entry name" value="FtsX"/>
    <property type="match status" value="1"/>
</dbReference>
<comment type="subcellular location">
    <subcellularLocation>
        <location evidence="1">Cell membrane</location>
        <topology evidence="1">Multi-pass membrane protein</topology>
    </subcellularLocation>
</comment>
<reference evidence="9" key="1">
    <citation type="submission" date="2016-06" db="EMBL/GenBank/DDBJ databases">
        <authorList>
            <person name="Varghese N."/>
            <person name="Submissions Spin"/>
        </authorList>
    </citation>
    <scope>NUCLEOTIDE SEQUENCE [LARGE SCALE GENOMIC DNA]</scope>
    <source>
        <strain evidence="9">DSM 43819</strain>
    </source>
</reference>
<name>A0A1C5H0Q5_9ACTN</name>
<feature type="transmembrane region" description="Helical" evidence="6">
    <location>
        <begin position="238"/>
        <end position="262"/>
    </location>
</feature>
<evidence type="ECO:0000313" key="8">
    <source>
        <dbReference type="EMBL" id="SCG39568.1"/>
    </source>
</evidence>
<dbReference type="Proteomes" id="UP000198221">
    <property type="component" value="Chromosome I"/>
</dbReference>
<feature type="transmembrane region" description="Helical" evidence="6">
    <location>
        <begin position="283"/>
        <end position="312"/>
    </location>
</feature>
<protein>
    <submittedName>
        <fullName evidence="8">Putative ABC transport system permease protein</fullName>
    </submittedName>
</protein>
<feature type="transmembrane region" description="Helical" evidence="6">
    <location>
        <begin position="789"/>
        <end position="811"/>
    </location>
</feature>
<feature type="transmembrane region" description="Helical" evidence="6">
    <location>
        <begin position="708"/>
        <end position="727"/>
    </location>
</feature>
<dbReference type="GO" id="GO:0005886">
    <property type="term" value="C:plasma membrane"/>
    <property type="evidence" value="ECO:0007669"/>
    <property type="project" value="UniProtKB-SubCell"/>
</dbReference>
<dbReference type="EMBL" id="LT607754">
    <property type="protein sequence ID" value="SCG39568.1"/>
    <property type="molecule type" value="Genomic_DNA"/>
</dbReference>
<proteinExistence type="predicted"/>
<organism evidence="8 9">
    <name type="scientific">Micromonospora inositola</name>
    <dbReference type="NCBI Taxonomy" id="47865"/>
    <lineage>
        <taxon>Bacteria</taxon>
        <taxon>Bacillati</taxon>
        <taxon>Actinomycetota</taxon>
        <taxon>Actinomycetes</taxon>
        <taxon>Micromonosporales</taxon>
        <taxon>Micromonosporaceae</taxon>
        <taxon>Micromonospora</taxon>
    </lineage>
</organism>
<keyword evidence="5 6" id="KW-0472">Membrane</keyword>
<evidence type="ECO:0000259" key="7">
    <source>
        <dbReference type="Pfam" id="PF02687"/>
    </source>
</evidence>
<dbReference type="PANTHER" id="PTHR30287:SF2">
    <property type="entry name" value="BLL1001 PROTEIN"/>
    <property type="match status" value="1"/>
</dbReference>
<dbReference type="OrthoDB" id="4072948at2"/>
<evidence type="ECO:0000313" key="9">
    <source>
        <dbReference type="Proteomes" id="UP000198221"/>
    </source>
</evidence>
<feature type="transmembrane region" description="Helical" evidence="6">
    <location>
        <begin position="452"/>
        <end position="475"/>
    </location>
</feature>
<keyword evidence="9" id="KW-1185">Reference proteome</keyword>
<evidence type="ECO:0000256" key="5">
    <source>
        <dbReference type="ARBA" id="ARBA00023136"/>
    </source>
</evidence>
<evidence type="ECO:0000256" key="6">
    <source>
        <dbReference type="SAM" id="Phobius"/>
    </source>
</evidence>
<evidence type="ECO:0000256" key="1">
    <source>
        <dbReference type="ARBA" id="ARBA00004651"/>
    </source>
</evidence>
<sequence length="824" mass="85278">MSVDVQDPPLVLGSGHGGMAARRAVVRWAWRLFRREWRQQLLVLALLLVAVAATTAGLGVAANTLGTQSSSFGTADHLVTVSSTGAQLDADVAALRSAFGTAEVIEHQNIPVPGSANPVDLRAQDPHGPYGRSMLRLNAGRYPQGPDEIAVTDGVAKIFSLHLGGTWDQGGRHRTVVGLVENPLKLLDRFALVAPGRASPPDHVIVLIRATQTEFAGKTLPDGVSVEIRGEEPDTASVGVLMLATIGLLFVGLLAVAGFTVMAQRRLRALGMLGAIGASHRHIRLVLVANGAVIGAVGALAGAAAGLAGWFAFSPRLESLVGHRIDRFQLPWLAVLVAVLLAIVTAVCAAWWPARAAARVPVVSALSARPVPPRPARRFAALGGVLLLGGLGSLVAAQQTKPLFIIGGVVATALGLLLLAPVGIAGLGRLARLAPLAPRLALRDLARYRARSSAALAAIALAVGIAAAVALGAAVSVAKAAAPTGGNLPADQLIVWLSENALNGPVPSLTPAQADNARLRVDAIAADLHATSVLPLQAAVDPNAPQVGGSGGREPMQLGKPHPITVDGRQGFRYSSADAVPLFVATSELLGHYGIDPTSIDAGTDIVTSRADLDSYDLFPGRYRDWRPRLQHAPLPTYTSLPGTLLTTHAVQSLHLTPIPAGWLVRAPRPLTQAQIDRAQRTALAAGLSVETRPTGADLARLADNVTGTGIAVALGVLAMTVGLIRSETARDLRTLTAAGARRGTRRALTAATAGALALLGAVIGTAGAYLALLAWYHREPHWLGHVPVLDLAAILVGLPVVAYAGGWLLAGKEAPTLARQPLD</sequence>
<dbReference type="InterPro" id="IPR038766">
    <property type="entry name" value="Membrane_comp_ABC_pdt"/>
</dbReference>
<keyword evidence="4 6" id="KW-1133">Transmembrane helix</keyword>
<feature type="transmembrane region" description="Helical" evidence="6">
    <location>
        <begin position="41"/>
        <end position="62"/>
    </location>
</feature>
<feature type="transmembrane region" description="Helical" evidence="6">
    <location>
        <begin position="379"/>
        <end position="397"/>
    </location>
</feature>
<evidence type="ECO:0000256" key="3">
    <source>
        <dbReference type="ARBA" id="ARBA00022692"/>
    </source>
</evidence>